<name>A0A1Q9LIS7_9PSEU</name>
<dbReference type="InterPro" id="IPR037407">
    <property type="entry name" value="MLP_fam"/>
</dbReference>
<dbReference type="InterPro" id="IPR038020">
    <property type="entry name" value="MbtH-like_sf"/>
</dbReference>
<dbReference type="AlphaFoldDB" id="A0A1Q9LIS7"/>
<comment type="caution">
    <text evidence="2">The sequence shown here is derived from an EMBL/GenBank/DDBJ whole genome shotgun (WGS) entry which is preliminary data.</text>
</comment>
<dbReference type="Pfam" id="PF03621">
    <property type="entry name" value="MbtH"/>
    <property type="match status" value="1"/>
</dbReference>
<dbReference type="GO" id="GO:0005829">
    <property type="term" value="C:cytosol"/>
    <property type="evidence" value="ECO:0007669"/>
    <property type="project" value="TreeGrafter"/>
</dbReference>
<gene>
    <name evidence="2" type="ORF">BJP25_24040</name>
</gene>
<dbReference type="STRING" id="1193682.BJP25_24040"/>
<dbReference type="Proteomes" id="UP000186040">
    <property type="component" value="Unassembled WGS sequence"/>
</dbReference>
<dbReference type="GO" id="GO:0019290">
    <property type="term" value="P:siderophore biosynthetic process"/>
    <property type="evidence" value="ECO:0007669"/>
    <property type="project" value="TreeGrafter"/>
</dbReference>
<reference evidence="2 3" key="1">
    <citation type="submission" date="2016-10" db="EMBL/GenBank/DDBJ databases">
        <title>The Draft Genome Sequence of Actinokineospora bangkokensis 44EHWT reveals the biosynthetic pathway of antifungal compounds Thailandins with unusual extender unit butylmalonyl-CoA.</title>
        <authorList>
            <person name="Greule A."/>
            <person name="Intra B."/>
            <person name="Flemming S."/>
            <person name="Rommel M.G."/>
            <person name="Panbangred W."/>
            <person name="Bechthold A."/>
        </authorList>
    </citation>
    <scope>NUCLEOTIDE SEQUENCE [LARGE SCALE GENOMIC DNA]</scope>
    <source>
        <strain evidence="2 3">44EHW</strain>
    </source>
</reference>
<dbReference type="SUPFAM" id="SSF160582">
    <property type="entry name" value="MbtH-like"/>
    <property type="match status" value="1"/>
</dbReference>
<dbReference type="SMART" id="SM00923">
    <property type="entry name" value="MbtH"/>
    <property type="match status" value="1"/>
</dbReference>
<organism evidence="2 3">
    <name type="scientific">Actinokineospora bangkokensis</name>
    <dbReference type="NCBI Taxonomy" id="1193682"/>
    <lineage>
        <taxon>Bacteria</taxon>
        <taxon>Bacillati</taxon>
        <taxon>Actinomycetota</taxon>
        <taxon>Actinomycetes</taxon>
        <taxon>Pseudonocardiales</taxon>
        <taxon>Pseudonocardiaceae</taxon>
        <taxon>Actinokineospora</taxon>
    </lineage>
</organism>
<evidence type="ECO:0000259" key="1">
    <source>
        <dbReference type="SMART" id="SM00923"/>
    </source>
</evidence>
<evidence type="ECO:0000313" key="2">
    <source>
        <dbReference type="EMBL" id="OLR91905.1"/>
    </source>
</evidence>
<dbReference type="InterPro" id="IPR005153">
    <property type="entry name" value="MbtH-like_dom"/>
</dbReference>
<keyword evidence="3" id="KW-1185">Reference proteome</keyword>
<dbReference type="EMBL" id="MKQR01000018">
    <property type="protein sequence ID" value="OLR91905.1"/>
    <property type="molecule type" value="Genomic_DNA"/>
</dbReference>
<accession>A0A1Q9LIS7</accession>
<sequence length="72" mass="8150">MSRVAPRTRVVVNHEEQYSVWPADRQPPAGWEPVGPEGTEDECLDWIERTWTDLRPLSLRRAMAAAEPPAAP</sequence>
<proteinExistence type="predicted"/>
<dbReference type="Gene3D" id="3.90.820.10">
    <property type="entry name" value="Structural Genomics, Unknown Function 30-nov-00 1gh9 Mol_id"/>
    <property type="match status" value="1"/>
</dbReference>
<evidence type="ECO:0000313" key="3">
    <source>
        <dbReference type="Proteomes" id="UP000186040"/>
    </source>
</evidence>
<dbReference type="OrthoDB" id="7584480at2"/>
<protein>
    <submittedName>
        <fullName evidence="2">MbtH family protein</fullName>
    </submittedName>
</protein>
<dbReference type="PANTHER" id="PTHR38444:SF1">
    <property type="entry name" value="ENTEROBACTIN BIOSYNTHESIS PROTEIN YBDZ"/>
    <property type="match status" value="1"/>
</dbReference>
<feature type="domain" description="MbtH-like" evidence="1">
    <location>
        <begin position="3"/>
        <end position="49"/>
    </location>
</feature>
<dbReference type="PANTHER" id="PTHR38444">
    <property type="entry name" value="ENTEROBACTIN BIOSYNTHESIS PROTEIN YBDZ"/>
    <property type="match status" value="1"/>
</dbReference>